<proteinExistence type="predicted"/>
<dbReference type="Proteomes" id="UP000283095">
    <property type="component" value="Chromosome"/>
</dbReference>
<reference evidence="1 2" key="1">
    <citation type="submission" date="2018-01" db="EMBL/GenBank/DDBJ databases">
        <title>Bacillus asahii Genome sequencing and assembly.</title>
        <authorList>
            <person name="Jiang H."/>
            <person name="Feng Y."/>
            <person name="Zhao F."/>
            <person name="Lin X."/>
        </authorList>
    </citation>
    <scope>NUCLEOTIDE SEQUENCE [LARGE SCALE GENOMIC DNA]</scope>
    <source>
        <strain evidence="1 2">OM18</strain>
    </source>
</reference>
<protein>
    <submittedName>
        <fullName evidence="1">Uncharacterized protein</fullName>
    </submittedName>
</protein>
<dbReference type="RefSeq" id="WP_127759586.1">
    <property type="nucleotide sequence ID" value="NZ_CP026095.1"/>
</dbReference>
<dbReference type="KEGG" id="pasa:BAOM_1406"/>
<evidence type="ECO:0000313" key="1">
    <source>
        <dbReference type="EMBL" id="AZV42016.1"/>
    </source>
</evidence>
<accession>A0A3T0KNN4</accession>
<name>A0A3T0KNN4_9BACI</name>
<gene>
    <name evidence="1" type="ORF">BAOM_1406</name>
</gene>
<evidence type="ECO:0000313" key="2">
    <source>
        <dbReference type="Proteomes" id="UP000283095"/>
    </source>
</evidence>
<sequence>MEDKNYYVYEYYALHDGVTQFNGESFDINKGDVYYIGKGIGKRVSTGIRNMKCEHFKKVVGFGYRIVKDGLSEEEALQFEKELINKYKEDGMILTNKLSGNIAGVDIEAISQIKYLILLVNAGLIKMSQEAIALESETYQVLVNSLFNLNESDTSNKYNKVLAKCPDNIDYILEEYNADKLSDRDIKFGNIKYVLNLLEKNVIKTNQREIADFYEESTAVVSGIKKDKYQNINLIKPTNLAEILKRFDIGKLTDNEIKEGSIKYIIDKLIEPKILNMTLMDLAKELGESHGITYNWLQDLKRRRINVRYVKPSPDVLANLFDKYHEIEL</sequence>
<dbReference type="AlphaFoldDB" id="A0A3T0KNN4"/>
<organism evidence="1 2">
    <name type="scientific">Peribacillus asahii</name>
    <dbReference type="NCBI Taxonomy" id="228899"/>
    <lineage>
        <taxon>Bacteria</taxon>
        <taxon>Bacillati</taxon>
        <taxon>Bacillota</taxon>
        <taxon>Bacilli</taxon>
        <taxon>Bacillales</taxon>
        <taxon>Bacillaceae</taxon>
        <taxon>Peribacillus</taxon>
    </lineage>
</organism>
<dbReference type="EMBL" id="CP026095">
    <property type="protein sequence ID" value="AZV42016.1"/>
    <property type="molecule type" value="Genomic_DNA"/>
</dbReference>